<reference evidence="6" key="1">
    <citation type="journal article" date="2019" name="Int. J. Syst. Evol. Microbiol.">
        <title>The Global Catalogue of Microorganisms (GCM) 10K type strain sequencing project: providing services to taxonomists for standard genome sequencing and annotation.</title>
        <authorList>
            <consortium name="The Broad Institute Genomics Platform"/>
            <consortium name="The Broad Institute Genome Sequencing Center for Infectious Disease"/>
            <person name="Wu L."/>
            <person name="Ma J."/>
        </authorList>
    </citation>
    <scope>NUCLEOTIDE SEQUENCE [LARGE SCALE GENOMIC DNA]</scope>
    <source>
        <strain evidence="6">JCM 3369</strain>
    </source>
</reference>
<dbReference type="Gene3D" id="3.30.750.24">
    <property type="entry name" value="STAS domain"/>
    <property type="match status" value="1"/>
</dbReference>
<dbReference type="Pfam" id="PF01740">
    <property type="entry name" value="STAS"/>
    <property type="match status" value="1"/>
</dbReference>
<evidence type="ECO:0000313" key="6">
    <source>
        <dbReference type="Proteomes" id="UP001596380"/>
    </source>
</evidence>
<dbReference type="RefSeq" id="WP_160822397.1">
    <property type="nucleotide sequence ID" value="NZ_JBHSXE010000001.1"/>
</dbReference>
<dbReference type="PANTHER" id="PTHR33495:SF2">
    <property type="entry name" value="ANTI-SIGMA FACTOR ANTAGONIST TM_1081-RELATED"/>
    <property type="match status" value="1"/>
</dbReference>
<dbReference type="Proteomes" id="UP001596380">
    <property type="component" value="Unassembled WGS sequence"/>
</dbReference>
<sequence>MSHAHDLRISMARTLDGIAVLAVEGELNLTTSTRLSDTALTVAGDQHPHLILDLSRVPFCDSSGLNALIVLYRRLKAGHGSLTLAAVPDRLTRLLTHTGVNRLIPTHPTTDSALTTHPHATSGTDSHTNASRHSL</sequence>
<evidence type="ECO:0000256" key="3">
    <source>
        <dbReference type="SAM" id="MobiDB-lite"/>
    </source>
</evidence>
<evidence type="ECO:0000256" key="2">
    <source>
        <dbReference type="RuleBase" id="RU003749"/>
    </source>
</evidence>
<dbReference type="InterPro" id="IPR003658">
    <property type="entry name" value="Anti-sigma_ant"/>
</dbReference>
<comment type="caution">
    <text evidence="5">The sequence shown here is derived from an EMBL/GenBank/DDBJ whole genome shotgun (WGS) entry which is preliminary data.</text>
</comment>
<feature type="region of interest" description="Disordered" evidence="3">
    <location>
        <begin position="105"/>
        <end position="135"/>
    </location>
</feature>
<dbReference type="PROSITE" id="PS50801">
    <property type="entry name" value="STAS"/>
    <property type="match status" value="1"/>
</dbReference>
<evidence type="ECO:0000313" key="5">
    <source>
        <dbReference type="EMBL" id="MFC6882604.1"/>
    </source>
</evidence>
<name>A0ABW2CLE5_9ACTN</name>
<dbReference type="PANTHER" id="PTHR33495">
    <property type="entry name" value="ANTI-SIGMA FACTOR ANTAGONIST TM_1081-RELATED-RELATED"/>
    <property type="match status" value="1"/>
</dbReference>
<gene>
    <name evidence="5" type="ORF">ACFQKB_22805</name>
</gene>
<evidence type="ECO:0000259" key="4">
    <source>
        <dbReference type="PROSITE" id="PS50801"/>
    </source>
</evidence>
<organism evidence="5 6">
    <name type="scientific">Actinomadura yumaensis</name>
    <dbReference type="NCBI Taxonomy" id="111807"/>
    <lineage>
        <taxon>Bacteria</taxon>
        <taxon>Bacillati</taxon>
        <taxon>Actinomycetota</taxon>
        <taxon>Actinomycetes</taxon>
        <taxon>Streptosporangiales</taxon>
        <taxon>Thermomonosporaceae</taxon>
        <taxon>Actinomadura</taxon>
    </lineage>
</organism>
<feature type="domain" description="STAS" evidence="4">
    <location>
        <begin position="8"/>
        <end position="117"/>
    </location>
</feature>
<comment type="similarity">
    <text evidence="1 2">Belongs to the anti-sigma-factor antagonist family.</text>
</comment>
<protein>
    <recommendedName>
        <fullName evidence="2">Anti-sigma factor antagonist</fullName>
    </recommendedName>
</protein>
<feature type="compositionally biased region" description="Polar residues" evidence="3">
    <location>
        <begin position="107"/>
        <end position="135"/>
    </location>
</feature>
<dbReference type="InterPro" id="IPR036513">
    <property type="entry name" value="STAS_dom_sf"/>
</dbReference>
<dbReference type="CDD" id="cd07043">
    <property type="entry name" value="STAS_anti-anti-sigma_factors"/>
    <property type="match status" value="1"/>
</dbReference>
<dbReference type="EMBL" id="JBHSXS010000014">
    <property type="protein sequence ID" value="MFC6882604.1"/>
    <property type="molecule type" value="Genomic_DNA"/>
</dbReference>
<evidence type="ECO:0000256" key="1">
    <source>
        <dbReference type="ARBA" id="ARBA00009013"/>
    </source>
</evidence>
<dbReference type="InterPro" id="IPR002645">
    <property type="entry name" value="STAS_dom"/>
</dbReference>
<accession>A0ABW2CLE5</accession>
<dbReference type="NCBIfam" id="TIGR00377">
    <property type="entry name" value="ant_ant_sig"/>
    <property type="match status" value="1"/>
</dbReference>
<proteinExistence type="inferred from homology"/>
<dbReference type="SUPFAM" id="SSF52091">
    <property type="entry name" value="SpoIIaa-like"/>
    <property type="match status" value="1"/>
</dbReference>
<keyword evidence="6" id="KW-1185">Reference proteome</keyword>